<dbReference type="InterPro" id="IPR005467">
    <property type="entry name" value="His_kinase_dom"/>
</dbReference>
<proteinExistence type="predicted"/>
<feature type="transmembrane region" description="Helical" evidence="9">
    <location>
        <begin position="171"/>
        <end position="194"/>
    </location>
</feature>
<evidence type="ECO:0000256" key="5">
    <source>
        <dbReference type="ARBA" id="ARBA00022679"/>
    </source>
</evidence>
<dbReference type="PROSITE" id="PS50109">
    <property type="entry name" value="HIS_KIN"/>
    <property type="match status" value="1"/>
</dbReference>
<dbReference type="SUPFAM" id="SSF55874">
    <property type="entry name" value="ATPase domain of HSP90 chaperone/DNA topoisomerase II/histidine kinase"/>
    <property type="match status" value="1"/>
</dbReference>
<dbReference type="CDD" id="cd00082">
    <property type="entry name" value="HisKA"/>
    <property type="match status" value="1"/>
</dbReference>
<gene>
    <name evidence="11" type="ORF">I6U51_02475</name>
</gene>
<dbReference type="PANTHER" id="PTHR45453">
    <property type="entry name" value="PHOSPHATE REGULON SENSOR PROTEIN PHOR"/>
    <property type="match status" value="1"/>
</dbReference>
<keyword evidence="5" id="KW-0808">Transferase</keyword>
<name>A0A934HXY6_9CLOT</name>
<comment type="subcellular location">
    <subcellularLocation>
        <location evidence="2">Membrane</location>
    </subcellularLocation>
</comment>
<dbReference type="GO" id="GO:0005886">
    <property type="term" value="C:plasma membrane"/>
    <property type="evidence" value="ECO:0007669"/>
    <property type="project" value="TreeGrafter"/>
</dbReference>
<keyword evidence="4" id="KW-0597">Phosphoprotein</keyword>
<dbReference type="EMBL" id="JAEEGB010000003">
    <property type="protein sequence ID" value="MBI6871571.1"/>
    <property type="molecule type" value="Genomic_DNA"/>
</dbReference>
<dbReference type="GO" id="GO:0004721">
    <property type="term" value="F:phosphoprotein phosphatase activity"/>
    <property type="evidence" value="ECO:0007669"/>
    <property type="project" value="TreeGrafter"/>
</dbReference>
<comment type="catalytic activity">
    <reaction evidence="1">
        <text>ATP + protein L-histidine = ADP + protein N-phospho-L-histidine.</text>
        <dbReference type="EC" id="2.7.13.3"/>
    </reaction>
</comment>
<evidence type="ECO:0000256" key="8">
    <source>
        <dbReference type="ARBA" id="ARBA00023136"/>
    </source>
</evidence>
<dbReference type="Proteomes" id="UP000622687">
    <property type="component" value="Unassembled WGS sequence"/>
</dbReference>
<dbReference type="Gene3D" id="3.30.565.10">
    <property type="entry name" value="Histidine kinase-like ATPase, C-terminal domain"/>
    <property type="match status" value="1"/>
</dbReference>
<dbReference type="Pfam" id="PF00512">
    <property type="entry name" value="HisKA"/>
    <property type="match status" value="1"/>
</dbReference>
<dbReference type="InterPro" id="IPR036890">
    <property type="entry name" value="HATPase_C_sf"/>
</dbReference>
<keyword evidence="7" id="KW-0902">Two-component regulatory system</keyword>
<evidence type="ECO:0000256" key="1">
    <source>
        <dbReference type="ARBA" id="ARBA00000085"/>
    </source>
</evidence>
<evidence type="ECO:0000256" key="6">
    <source>
        <dbReference type="ARBA" id="ARBA00022777"/>
    </source>
</evidence>
<evidence type="ECO:0000256" key="9">
    <source>
        <dbReference type="SAM" id="Phobius"/>
    </source>
</evidence>
<dbReference type="InterPro" id="IPR004358">
    <property type="entry name" value="Sig_transdc_His_kin-like_C"/>
</dbReference>
<dbReference type="AlphaFoldDB" id="A0A934HXY6"/>
<dbReference type="PRINTS" id="PR00344">
    <property type="entry name" value="BCTRLSENSOR"/>
</dbReference>
<evidence type="ECO:0000256" key="2">
    <source>
        <dbReference type="ARBA" id="ARBA00004370"/>
    </source>
</evidence>
<dbReference type="EC" id="2.7.13.3" evidence="3"/>
<comment type="caution">
    <text evidence="11">The sequence shown here is derived from an EMBL/GenBank/DDBJ whole genome shotgun (WGS) entry which is preliminary data.</text>
</comment>
<dbReference type="CDD" id="cd00075">
    <property type="entry name" value="HATPase"/>
    <property type="match status" value="1"/>
</dbReference>
<dbReference type="SMART" id="SM00388">
    <property type="entry name" value="HisKA"/>
    <property type="match status" value="1"/>
</dbReference>
<dbReference type="Pfam" id="PF02518">
    <property type="entry name" value="HATPase_c"/>
    <property type="match status" value="1"/>
</dbReference>
<dbReference type="PANTHER" id="PTHR45453:SF1">
    <property type="entry name" value="PHOSPHATE REGULON SENSOR PROTEIN PHOR"/>
    <property type="match status" value="1"/>
</dbReference>
<reference evidence="11" key="1">
    <citation type="submission" date="2020-12" db="EMBL/GenBank/DDBJ databases">
        <title>Clostridium thailandense sp. nov., a novel acetogenic bacterium isolated from peat land soil in Thailand.</title>
        <authorList>
            <person name="Chaikitkaew S."/>
            <person name="Birkeland N.K."/>
        </authorList>
    </citation>
    <scope>NUCLEOTIDE SEQUENCE</scope>
    <source>
        <strain evidence="11">DSM 17425</strain>
    </source>
</reference>
<evidence type="ECO:0000256" key="7">
    <source>
        <dbReference type="ARBA" id="ARBA00023012"/>
    </source>
</evidence>
<evidence type="ECO:0000313" key="12">
    <source>
        <dbReference type="Proteomes" id="UP000622687"/>
    </source>
</evidence>
<dbReference type="Gene3D" id="1.10.287.130">
    <property type="match status" value="1"/>
</dbReference>
<evidence type="ECO:0000313" key="11">
    <source>
        <dbReference type="EMBL" id="MBI6871571.1"/>
    </source>
</evidence>
<dbReference type="FunFam" id="1.10.287.130:FF:000001">
    <property type="entry name" value="Two-component sensor histidine kinase"/>
    <property type="match status" value="1"/>
</dbReference>
<dbReference type="InterPro" id="IPR036097">
    <property type="entry name" value="HisK_dim/P_sf"/>
</dbReference>
<dbReference type="RefSeq" id="WP_211141014.1">
    <property type="nucleotide sequence ID" value="NZ_JAEEGB010000003.1"/>
</dbReference>
<sequence length="430" mass="48609">MFKKQRLKLTLLNTTIFFILFIVFNMIIYFYAKTNLYRGVDRSLLISKKMIENNLAKVSLELPKLEASMIPALESNQITQPGPHNIPPLDPRIIPILRDEKGNILFHSQLSMFYQKNLENIEPTITDKLYDIKFNDFHFRTIAFSVQVDNKTIMVQLLRNTNSEKELLDNLLKIIIIGGIILFLVAIGAGSFLAQRTMIPIVNAWKKQRQFVEDASHELRTPLTVIQSQLELILKYPDSTVINNANYLGIALSETRRLSKLTSDLLTLARSDSNTLEIAKKPVNISILINKIAEPYVEIADLEDKHMELNLAEALIINCDEERISQLIIILLDNALKYTNSGDAIKVNLKNEESRCIISVADTGIGIKEEETKLIFERFYRGDKSRTKQTGGTGLGLSIAKWIVSNHGGLIKASPNHPKGTIIKVTLPVD</sequence>
<dbReference type="SMART" id="SM00387">
    <property type="entry name" value="HATPase_c"/>
    <property type="match status" value="1"/>
</dbReference>
<dbReference type="SUPFAM" id="SSF47384">
    <property type="entry name" value="Homodimeric domain of signal transducing histidine kinase"/>
    <property type="match status" value="1"/>
</dbReference>
<keyword evidence="8 9" id="KW-0472">Membrane</keyword>
<keyword evidence="9" id="KW-1133">Transmembrane helix</keyword>
<dbReference type="InterPro" id="IPR050351">
    <property type="entry name" value="BphY/WalK/GraS-like"/>
</dbReference>
<accession>A0A934HXY6</accession>
<keyword evidence="9" id="KW-0812">Transmembrane</keyword>
<dbReference type="InterPro" id="IPR003661">
    <property type="entry name" value="HisK_dim/P_dom"/>
</dbReference>
<evidence type="ECO:0000259" key="10">
    <source>
        <dbReference type="PROSITE" id="PS50109"/>
    </source>
</evidence>
<protein>
    <recommendedName>
        <fullName evidence="3">histidine kinase</fullName>
        <ecNumber evidence="3">2.7.13.3</ecNumber>
    </recommendedName>
</protein>
<keyword evidence="12" id="KW-1185">Reference proteome</keyword>
<feature type="domain" description="Histidine kinase" evidence="10">
    <location>
        <begin position="214"/>
        <end position="430"/>
    </location>
</feature>
<keyword evidence="6 11" id="KW-0418">Kinase</keyword>
<evidence type="ECO:0000256" key="3">
    <source>
        <dbReference type="ARBA" id="ARBA00012438"/>
    </source>
</evidence>
<dbReference type="FunFam" id="3.30.565.10:FF:000006">
    <property type="entry name" value="Sensor histidine kinase WalK"/>
    <property type="match status" value="1"/>
</dbReference>
<feature type="transmembrane region" description="Helical" evidence="9">
    <location>
        <begin position="12"/>
        <end position="32"/>
    </location>
</feature>
<dbReference type="GO" id="GO:0000155">
    <property type="term" value="F:phosphorelay sensor kinase activity"/>
    <property type="evidence" value="ECO:0007669"/>
    <property type="project" value="InterPro"/>
</dbReference>
<evidence type="ECO:0000256" key="4">
    <source>
        <dbReference type="ARBA" id="ARBA00022553"/>
    </source>
</evidence>
<organism evidence="11 12">
    <name type="scientific">Clostridium aciditolerans</name>
    <dbReference type="NCBI Taxonomy" id="339861"/>
    <lineage>
        <taxon>Bacteria</taxon>
        <taxon>Bacillati</taxon>
        <taxon>Bacillota</taxon>
        <taxon>Clostridia</taxon>
        <taxon>Eubacteriales</taxon>
        <taxon>Clostridiaceae</taxon>
        <taxon>Clostridium</taxon>
    </lineage>
</organism>
<dbReference type="InterPro" id="IPR003594">
    <property type="entry name" value="HATPase_dom"/>
</dbReference>
<dbReference type="GO" id="GO:0016036">
    <property type="term" value="P:cellular response to phosphate starvation"/>
    <property type="evidence" value="ECO:0007669"/>
    <property type="project" value="TreeGrafter"/>
</dbReference>